<sequence>MWTEHHRIDPEKYDKLKDSHRTLKQSVDTIRNSFVELTEFLTKELHFDDHTVEVIAVEFSHPEGFEKVVLTSWEDVAQQDPIASQPCESKIRRHIPVETEKGAFLQKIIDHSKELPRLVFIGKRSTKGAEDGVVRTFAFAKDGLKLPRLVFIGKRSTKGAEDGVVRTFAFAKDGLKVPMTLIGKTPPAEKEGLSIGVNPWDSEMRKIILDFEYYKYGTVFGVVLFPDGNEQCYLFKSTVFSHRGFVDMEATKNRRIDKVALSPEHNVGITIVPPFSKNTTGAKFGVFETM</sequence>
<reference evidence="2" key="1">
    <citation type="submission" date="2016-11" db="UniProtKB">
        <authorList>
            <consortium name="WormBaseParasite"/>
        </authorList>
    </citation>
    <scope>IDENTIFICATION</scope>
</reference>
<evidence type="ECO:0000313" key="2">
    <source>
        <dbReference type="WBParaSite" id="L893_g9392.t1"/>
    </source>
</evidence>
<proteinExistence type="predicted"/>
<dbReference type="AlphaFoldDB" id="A0A1I8AV69"/>
<dbReference type="Proteomes" id="UP000095287">
    <property type="component" value="Unplaced"/>
</dbReference>
<keyword evidence="1" id="KW-1185">Reference proteome</keyword>
<name>A0A1I8AV69_9BILA</name>
<evidence type="ECO:0000313" key="1">
    <source>
        <dbReference type="Proteomes" id="UP000095287"/>
    </source>
</evidence>
<protein>
    <submittedName>
        <fullName evidence="2">Thioredoxin domain-containing protein</fullName>
    </submittedName>
</protein>
<dbReference type="WBParaSite" id="L893_g9392.t1">
    <property type="protein sequence ID" value="L893_g9392.t1"/>
    <property type="gene ID" value="L893_g9392"/>
</dbReference>
<accession>A0A1I8AV69</accession>
<organism evidence="1 2">
    <name type="scientific">Steinernema glaseri</name>
    <dbReference type="NCBI Taxonomy" id="37863"/>
    <lineage>
        <taxon>Eukaryota</taxon>
        <taxon>Metazoa</taxon>
        <taxon>Ecdysozoa</taxon>
        <taxon>Nematoda</taxon>
        <taxon>Chromadorea</taxon>
        <taxon>Rhabditida</taxon>
        <taxon>Tylenchina</taxon>
        <taxon>Panagrolaimomorpha</taxon>
        <taxon>Strongyloidoidea</taxon>
        <taxon>Steinernematidae</taxon>
        <taxon>Steinernema</taxon>
    </lineage>
</organism>